<name>A0A9W4XQA4_9PLEO</name>
<sequence>MKLSPFRFSARQACRLIKRDVSNMFKRGSNKQCSEEIKERLSQVSRDISPFDDVSYILRQDVPAVEPVARTPSTEFAVGVCDSAFASEAGSISLSPQFSTKRAIAAQVAEFAAGIRDAAPALEVRDLTSAHRVESVSECFVVPKRHTNTSKVSFSHPEPQAATVVGELTKALSPNRKADTHNPRDNGIKSPTIRAVESSSSTITTSPTSSFTRPFTASTAATEYSTDPAKQTKLDSSLLDHTILVMMATPAAHPELPRLQFDYSVADEQLEKWYRNLDTSVDNPDRFTYRGVRLVFTIAFIYSEQNPMYERIWGRRFFHDVEGRQKNAANNLLAKLVSSLDDSQPSIAVKTAEALLGAIYEDKDAATMLKSIGDWKVSTNDVTDDLHLKFADMLLPEYAVLPPSGSELGSWSRLQNRIRRGVGRRVDVRR</sequence>
<reference evidence="2" key="1">
    <citation type="submission" date="2023-01" db="EMBL/GenBank/DDBJ databases">
        <authorList>
            <person name="Van Ghelder C."/>
            <person name="Rancurel C."/>
        </authorList>
    </citation>
    <scope>NUCLEOTIDE SEQUENCE</scope>
    <source>
        <strain evidence="2">CNCM I-4278</strain>
    </source>
</reference>
<feature type="compositionally biased region" description="Basic and acidic residues" evidence="1">
    <location>
        <begin position="176"/>
        <end position="187"/>
    </location>
</feature>
<dbReference type="AlphaFoldDB" id="A0A9W4XQA4"/>
<dbReference type="OrthoDB" id="10641493at2759"/>
<dbReference type="Proteomes" id="UP001152607">
    <property type="component" value="Unassembled WGS sequence"/>
</dbReference>
<evidence type="ECO:0000313" key="3">
    <source>
        <dbReference type="Proteomes" id="UP001152607"/>
    </source>
</evidence>
<comment type="caution">
    <text evidence="2">The sequence shown here is derived from an EMBL/GenBank/DDBJ whole genome shotgun (WGS) entry which is preliminary data.</text>
</comment>
<evidence type="ECO:0000256" key="1">
    <source>
        <dbReference type="SAM" id="MobiDB-lite"/>
    </source>
</evidence>
<protein>
    <submittedName>
        <fullName evidence="2">Uncharacterized protein</fullName>
    </submittedName>
</protein>
<accession>A0A9W4XQA4</accession>
<feature type="compositionally biased region" description="Low complexity" evidence="1">
    <location>
        <begin position="198"/>
        <end position="214"/>
    </location>
</feature>
<evidence type="ECO:0000313" key="2">
    <source>
        <dbReference type="EMBL" id="CAI6339723.1"/>
    </source>
</evidence>
<proteinExistence type="predicted"/>
<keyword evidence="3" id="KW-1185">Reference proteome</keyword>
<dbReference type="EMBL" id="CAOQHR010000009">
    <property type="protein sequence ID" value="CAI6339723.1"/>
    <property type="molecule type" value="Genomic_DNA"/>
</dbReference>
<organism evidence="2 3">
    <name type="scientific">Periconia digitata</name>
    <dbReference type="NCBI Taxonomy" id="1303443"/>
    <lineage>
        <taxon>Eukaryota</taxon>
        <taxon>Fungi</taxon>
        <taxon>Dikarya</taxon>
        <taxon>Ascomycota</taxon>
        <taxon>Pezizomycotina</taxon>
        <taxon>Dothideomycetes</taxon>
        <taxon>Pleosporomycetidae</taxon>
        <taxon>Pleosporales</taxon>
        <taxon>Massarineae</taxon>
        <taxon>Periconiaceae</taxon>
        <taxon>Periconia</taxon>
    </lineage>
</organism>
<feature type="region of interest" description="Disordered" evidence="1">
    <location>
        <begin position="174"/>
        <end position="214"/>
    </location>
</feature>
<gene>
    <name evidence="2" type="ORF">PDIGIT_LOCUS12886</name>
</gene>